<evidence type="ECO:0000313" key="2">
    <source>
        <dbReference type="Proteomes" id="UP000299102"/>
    </source>
</evidence>
<keyword evidence="2" id="KW-1185">Reference proteome</keyword>
<organism evidence="1 2">
    <name type="scientific">Eumeta variegata</name>
    <name type="common">Bagworm moth</name>
    <name type="synonym">Eumeta japonica</name>
    <dbReference type="NCBI Taxonomy" id="151549"/>
    <lineage>
        <taxon>Eukaryota</taxon>
        <taxon>Metazoa</taxon>
        <taxon>Ecdysozoa</taxon>
        <taxon>Arthropoda</taxon>
        <taxon>Hexapoda</taxon>
        <taxon>Insecta</taxon>
        <taxon>Pterygota</taxon>
        <taxon>Neoptera</taxon>
        <taxon>Endopterygota</taxon>
        <taxon>Lepidoptera</taxon>
        <taxon>Glossata</taxon>
        <taxon>Ditrysia</taxon>
        <taxon>Tineoidea</taxon>
        <taxon>Psychidae</taxon>
        <taxon>Oiketicinae</taxon>
        <taxon>Eumeta</taxon>
    </lineage>
</organism>
<accession>A0A4C1ZEL6</accession>
<protein>
    <submittedName>
        <fullName evidence="1">Uncharacterized protein</fullName>
    </submittedName>
</protein>
<proteinExistence type="predicted"/>
<evidence type="ECO:0000313" key="1">
    <source>
        <dbReference type="EMBL" id="GBP85047.1"/>
    </source>
</evidence>
<dbReference type="EMBL" id="BGZK01001714">
    <property type="protein sequence ID" value="GBP85047.1"/>
    <property type="molecule type" value="Genomic_DNA"/>
</dbReference>
<dbReference type="Proteomes" id="UP000299102">
    <property type="component" value="Unassembled WGS sequence"/>
</dbReference>
<sequence>MAQRVSKEGELGNSNRLSNFFLQFLSASFNMAMLQVVGREKKQSPSESSSDCGFLKRNENTNLTFGILYGPLPAPALRPRRARAPIYRQIRRNPRRRASD</sequence>
<name>A0A4C1ZEL6_EUMVA</name>
<comment type="caution">
    <text evidence="1">The sequence shown here is derived from an EMBL/GenBank/DDBJ whole genome shotgun (WGS) entry which is preliminary data.</text>
</comment>
<dbReference type="AlphaFoldDB" id="A0A4C1ZEL6"/>
<reference evidence="1 2" key="1">
    <citation type="journal article" date="2019" name="Commun. Biol.">
        <title>The bagworm genome reveals a unique fibroin gene that provides high tensile strength.</title>
        <authorList>
            <person name="Kono N."/>
            <person name="Nakamura H."/>
            <person name="Ohtoshi R."/>
            <person name="Tomita M."/>
            <person name="Numata K."/>
            <person name="Arakawa K."/>
        </authorList>
    </citation>
    <scope>NUCLEOTIDE SEQUENCE [LARGE SCALE GENOMIC DNA]</scope>
</reference>
<gene>
    <name evidence="1" type="ORF">EVAR_48384_1</name>
</gene>